<evidence type="ECO:0000256" key="5">
    <source>
        <dbReference type="ARBA" id="ARBA00022691"/>
    </source>
</evidence>
<evidence type="ECO:0000256" key="7">
    <source>
        <dbReference type="ARBA" id="ARBA00022833"/>
    </source>
</evidence>
<keyword evidence="9" id="KW-1185">Reference proteome</keyword>
<dbReference type="GO" id="GO:0046974">
    <property type="term" value="F:histone H3K9 methyltransferase activity"/>
    <property type="evidence" value="ECO:0007669"/>
    <property type="project" value="TreeGrafter"/>
</dbReference>
<evidence type="ECO:0000256" key="3">
    <source>
        <dbReference type="ARBA" id="ARBA00022603"/>
    </source>
</evidence>
<dbReference type="InterPro" id="IPR050973">
    <property type="entry name" value="H3K9_Histone-Lys_N-MTase"/>
</dbReference>
<evidence type="ECO:0000256" key="2">
    <source>
        <dbReference type="ARBA" id="ARBA00022454"/>
    </source>
</evidence>
<dbReference type="SUPFAM" id="SSF82199">
    <property type="entry name" value="SET domain"/>
    <property type="match status" value="1"/>
</dbReference>
<proteinExistence type="predicted"/>
<keyword evidence="3" id="KW-0489">Methyltransferase</keyword>
<dbReference type="GO" id="GO:0032259">
    <property type="term" value="P:methylation"/>
    <property type="evidence" value="ECO:0007669"/>
    <property type="project" value="UniProtKB-KW"/>
</dbReference>
<dbReference type="Gene3D" id="2.170.270.10">
    <property type="entry name" value="SET domain"/>
    <property type="match status" value="1"/>
</dbReference>
<dbReference type="GO" id="GO:0046872">
    <property type="term" value="F:metal ion binding"/>
    <property type="evidence" value="ECO:0007669"/>
    <property type="project" value="UniProtKB-KW"/>
</dbReference>
<dbReference type="PROSITE" id="PS50280">
    <property type="entry name" value="SET"/>
    <property type="match status" value="1"/>
</dbReference>
<evidence type="ECO:0000313" key="10">
    <source>
        <dbReference type="WBParaSite" id="PSU_v2.g1797.t1"/>
    </source>
</evidence>
<evidence type="ECO:0000256" key="6">
    <source>
        <dbReference type="ARBA" id="ARBA00022723"/>
    </source>
</evidence>
<feature type="domain" description="SET" evidence="8">
    <location>
        <begin position="62"/>
        <end position="172"/>
    </location>
</feature>
<dbReference type="InterPro" id="IPR001214">
    <property type="entry name" value="SET_dom"/>
</dbReference>
<dbReference type="PANTHER" id="PTHR46223">
    <property type="entry name" value="HISTONE-LYSINE N-METHYLTRANSFERASE SUV39H"/>
    <property type="match status" value="1"/>
</dbReference>
<evidence type="ECO:0000259" key="8">
    <source>
        <dbReference type="PROSITE" id="PS50280"/>
    </source>
</evidence>
<name>A0A914YET1_9BILA</name>
<evidence type="ECO:0000256" key="1">
    <source>
        <dbReference type="ARBA" id="ARBA00004286"/>
    </source>
</evidence>
<comment type="subcellular location">
    <subcellularLocation>
        <location evidence="1">Chromosome</location>
    </subcellularLocation>
</comment>
<keyword evidence="5" id="KW-0949">S-adenosyl-L-methionine</keyword>
<reference evidence="10" key="1">
    <citation type="submission" date="2022-11" db="UniProtKB">
        <authorList>
            <consortium name="WormBaseParasite"/>
        </authorList>
    </citation>
    <scope>IDENTIFICATION</scope>
</reference>
<organism evidence="9 10">
    <name type="scientific">Panagrolaimus superbus</name>
    <dbReference type="NCBI Taxonomy" id="310955"/>
    <lineage>
        <taxon>Eukaryota</taxon>
        <taxon>Metazoa</taxon>
        <taxon>Ecdysozoa</taxon>
        <taxon>Nematoda</taxon>
        <taxon>Chromadorea</taxon>
        <taxon>Rhabditida</taxon>
        <taxon>Tylenchina</taxon>
        <taxon>Panagrolaimomorpha</taxon>
        <taxon>Panagrolaimoidea</taxon>
        <taxon>Panagrolaimidae</taxon>
        <taxon>Panagrolaimus</taxon>
    </lineage>
</organism>
<dbReference type="Proteomes" id="UP000887577">
    <property type="component" value="Unplaced"/>
</dbReference>
<dbReference type="PANTHER" id="PTHR46223:SF4">
    <property type="entry name" value="HISTONE-LYSINE N-METHYLTRANSFERASE-RELATED"/>
    <property type="match status" value="1"/>
</dbReference>
<dbReference type="WBParaSite" id="PSU_v2.g1797.t1">
    <property type="protein sequence ID" value="PSU_v2.g1797.t1"/>
    <property type="gene ID" value="PSU_v2.g1797"/>
</dbReference>
<keyword evidence="6" id="KW-0479">Metal-binding</keyword>
<keyword evidence="2" id="KW-0158">Chromosome</keyword>
<keyword evidence="7" id="KW-0862">Zinc</keyword>
<dbReference type="GO" id="GO:0005634">
    <property type="term" value="C:nucleus"/>
    <property type="evidence" value="ECO:0007669"/>
    <property type="project" value="TreeGrafter"/>
</dbReference>
<evidence type="ECO:0000313" key="9">
    <source>
        <dbReference type="Proteomes" id="UP000887577"/>
    </source>
</evidence>
<keyword evidence="4" id="KW-0808">Transferase</keyword>
<sequence>MIAKCLFSKKAHLEVKKWEEESNKSVEICTCEICDPEVCPCLKSIFISEYGKNCGCKKCPSKAMRVGRTIPVMLFRTQKCGWSIRTMANIAKHRHVMEYVGVIKTYEECEQINNQTYLCNCDLPDSTVKFDVDGTKYGNESRFINYHCDPNLDAFSVFGYCSNPSLPRVVFY</sequence>
<dbReference type="AlphaFoldDB" id="A0A914YET1"/>
<dbReference type="Pfam" id="PF00856">
    <property type="entry name" value="SET"/>
    <property type="match status" value="1"/>
</dbReference>
<protein>
    <submittedName>
        <fullName evidence="10">SET domain-containing protein</fullName>
    </submittedName>
</protein>
<dbReference type="SMART" id="SM00317">
    <property type="entry name" value="SET"/>
    <property type="match status" value="1"/>
</dbReference>
<evidence type="ECO:0000256" key="4">
    <source>
        <dbReference type="ARBA" id="ARBA00022679"/>
    </source>
</evidence>
<dbReference type="GO" id="GO:0005694">
    <property type="term" value="C:chromosome"/>
    <property type="evidence" value="ECO:0007669"/>
    <property type="project" value="UniProtKB-SubCell"/>
</dbReference>
<accession>A0A914YET1</accession>
<dbReference type="InterPro" id="IPR046341">
    <property type="entry name" value="SET_dom_sf"/>
</dbReference>